<dbReference type="PANTHER" id="PTHR37804">
    <property type="entry name" value="CDAA REGULATORY PROTEIN CDAR"/>
    <property type="match status" value="1"/>
</dbReference>
<protein>
    <submittedName>
        <fullName evidence="2">YbbR-like domain-containing protein</fullName>
    </submittedName>
</protein>
<gene>
    <name evidence="2" type="ORF">EKH83_05425</name>
    <name evidence="1" type="ORF">F1649_01950</name>
</gene>
<dbReference type="AlphaFoldDB" id="A0A4Q0MDW9"/>
<dbReference type="Proteomes" id="UP000290848">
    <property type="component" value="Unassembled WGS sequence"/>
</dbReference>
<name>A0A4Q0MDW9_9SPHI</name>
<comment type="caution">
    <text evidence="2">The sequence shown here is derived from an EMBL/GenBank/DDBJ whole genome shotgun (WGS) entry which is preliminary data.</text>
</comment>
<dbReference type="Proteomes" id="UP000322918">
    <property type="component" value="Unassembled WGS sequence"/>
</dbReference>
<evidence type="ECO:0000313" key="1">
    <source>
        <dbReference type="EMBL" id="KAA8486368.1"/>
    </source>
</evidence>
<evidence type="ECO:0000313" key="3">
    <source>
        <dbReference type="Proteomes" id="UP000290848"/>
    </source>
</evidence>
<dbReference type="RefSeq" id="WP_128768383.1">
    <property type="nucleotide sequence ID" value="NZ_VFPL01000001.1"/>
</dbReference>
<dbReference type="EMBL" id="RXOC01000003">
    <property type="protein sequence ID" value="RXF71139.1"/>
    <property type="molecule type" value="Genomic_DNA"/>
</dbReference>
<accession>A0A4Q0MDW9</accession>
<organism evidence="2 3">
    <name type="scientific">Arcticibacter tournemirensis</name>
    <dbReference type="NCBI Taxonomy" id="699437"/>
    <lineage>
        <taxon>Bacteria</taxon>
        <taxon>Pseudomonadati</taxon>
        <taxon>Bacteroidota</taxon>
        <taxon>Sphingobacteriia</taxon>
        <taxon>Sphingobacteriales</taxon>
        <taxon>Sphingobacteriaceae</taxon>
        <taxon>Arcticibacter</taxon>
    </lineage>
</organism>
<reference evidence="2 3" key="1">
    <citation type="submission" date="2018-12" db="EMBL/GenBank/DDBJ databases">
        <title>The Draft Genome Sequence of the Soil Bacterium Pedobacter tournemirensis R1.</title>
        <authorList>
            <person name="He J."/>
        </authorList>
    </citation>
    <scope>NUCLEOTIDE SEQUENCE [LARGE SCALE GENOMIC DNA]</scope>
    <source>
        <strain evidence="2 3">R1</strain>
    </source>
</reference>
<dbReference type="PANTHER" id="PTHR37804:SF1">
    <property type="entry name" value="CDAA REGULATORY PROTEIN CDAR"/>
    <property type="match status" value="1"/>
</dbReference>
<evidence type="ECO:0000313" key="4">
    <source>
        <dbReference type="Proteomes" id="UP000322918"/>
    </source>
</evidence>
<sequence>MALITLNRIERRRMTVFLSCLITAVLIWLVIALSGRYKYTVDTKINYTDPPESKAFHPLQDDSVSLEIEGTGWQLLFSRLRLNPQSVNVSLRSLNSRNYIVFSGQLNDLNSQFESSQRVISVSPDTLFFDFSKRTVKKVPVKLEYNLTFKKNYGISGPPKLNPSYVTVNGAAEDLRKITYWPTTILNLQNVSTDLSVKVGFAPAKANNIDIYPQSVKAEIPIDRFTEKIIEVPLKVLNGKGRDVKLLPEKVKITILAALSNYPLLDRDSLVATVDLAGWSEKGYTQLPVVLSKIPKFCTLVKTEPQVVDFFIRK</sequence>
<evidence type="ECO:0000313" key="2">
    <source>
        <dbReference type="EMBL" id="RXF71139.1"/>
    </source>
</evidence>
<dbReference type="Gene3D" id="2.170.120.40">
    <property type="entry name" value="YbbR-like domain"/>
    <property type="match status" value="1"/>
</dbReference>
<dbReference type="InterPro" id="IPR053154">
    <property type="entry name" value="c-di-AMP_regulator"/>
</dbReference>
<dbReference type="Pfam" id="PF07949">
    <property type="entry name" value="YbbR"/>
    <property type="match status" value="1"/>
</dbReference>
<dbReference type="Gene3D" id="2.170.120.30">
    <property type="match status" value="1"/>
</dbReference>
<dbReference type="EMBL" id="VWNE01000002">
    <property type="protein sequence ID" value="KAA8486368.1"/>
    <property type="molecule type" value="Genomic_DNA"/>
</dbReference>
<reference evidence="1 4" key="2">
    <citation type="submission" date="2019-09" db="EMBL/GenBank/DDBJ databases">
        <title>Pararcticibacter amylolyticus gen. nov., sp. nov., isolated from a rottenly hemp rope, and reclassification of Pedobacter tournemirensis as Pararcticibacter tournemirensis comb. nov.</title>
        <authorList>
            <person name="Cai Y."/>
        </authorList>
    </citation>
    <scope>NUCLEOTIDE SEQUENCE [LARGE SCALE GENOMIC DNA]</scope>
    <source>
        <strain evidence="1 4">TF5-37.2-LB10</strain>
    </source>
</reference>
<dbReference type="InterPro" id="IPR012505">
    <property type="entry name" value="YbbR"/>
</dbReference>
<proteinExistence type="predicted"/>
<keyword evidence="4" id="KW-1185">Reference proteome</keyword>
<dbReference type="OrthoDB" id="1115707at2"/>